<dbReference type="InterPro" id="IPR025476">
    <property type="entry name" value="Helitron_helicase-like"/>
</dbReference>
<feature type="compositionally biased region" description="Polar residues" evidence="1">
    <location>
        <begin position="8"/>
        <end position="20"/>
    </location>
</feature>
<feature type="region of interest" description="Disordered" evidence="1">
    <location>
        <begin position="1"/>
        <end position="33"/>
    </location>
</feature>
<gene>
    <name evidence="3" type="ORF">HF086_008650</name>
</gene>
<dbReference type="EMBL" id="JACEFF010000323">
    <property type="protein sequence ID" value="KAH9639592.1"/>
    <property type="molecule type" value="Genomic_DNA"/>
</dbReference>
<protein>
    <recommendedName>
        <fullName evidence="2">Helitron helicase-like domain-containing protein</fullName>
    </recommendedName>
</protein>
<evidence type="ECO:0000313" key="4">
    <source>
        <dbReference type="Proteomes" id="UP000814243"/>
    </source>
</evidence>
<dbReference type="Proteomes" id="UP000814243">
    <property type="component" value="Unassembled WGS sequence"/>
</dbReference>
<evidence type="ECO:0000259" key="2">
    <source>
        <dbReference type="Pfam" id="PF14214"/>
    </source>
</evidence>
<comment type="caution">
    <text evidence="3">The sequence shown here is derived from an EMBL/GenBank/DDBJ whole genome shotgun (WGS) entry which is preliminary data.</text>
</comment>
<reference evidence="3" key="1">
    <citation type="journal article" date="2021" name="G3 (Bethesda)">
        <title>Genome and transcriptome analysis of the beet armyworm Spodoptera exigua reveals targets for pest control. .</title>
        <authorList>
            <person name="Simon S."/>
            <person name="Breeschoten T."/>
            <person name="Jansen H.J."/>
            <person name="Dirks R.P."/>
            <person name="Schranz M.E."/>
            <person name="Ros V.I.D."/>
        </authorList>
    </citation>
    <scope>NUCLEOTIDE SEQUENCE</scope>
    <source>
        <strain evidence="3">TB_SE_WUR_2020</strain>
    </source>
</reference>
<sequence>MFLKDTVEPNTTESNLNDTENIVLPTPESTDLGSARLPLPYHFRRKTDAPLQIAREKRAEELSWFKLFPYGRNGLQENRAHSITPLDYCQARIMGADNRFQRHDYLFYALSVMEFYRAKQNIGVVLRMRQGENRPENLVENIHLNMRNMRGSNAYWQSACSGLIAMVKNIGPPTWFLTLSCNDLNWNDILKALLIAAGRGNENPTDLTFNDKQALVDGHPVTLSRQFMIRVNAFMNYLKNDHYILGGNVTDFWWRIEFQNRGSPHLHMLCWIQNAPNFDTPQGKKLISD</sequence>
<evidence type="ECO:0000313" key="3">
    <source>
        <dbReference type="EMBL" id="KAH9639592.1"/>
    </source>
</evidence>
<feature type="domain" description="Helitron helicase-like" evidence="2">
    <location>
        <begin position="130"/>
        <end position="269"/>
    </location>
</feature>
<evidence type="ECO:0000256" key="1">
    <source>
        <dbReference type="SAM" id="MobiDB-lite"/>
    </source>
</evidence>
<accession>A0A922MNW4</accession>
<organism evidence="3 4">
    <name type="scientific">Spodoptera exigua</name>
    <name type="common">Beet armyworm</name>
    <name type="synonym">Noctua fulgens</name>
    <dbReference type="NCBI Taxonomy" id="7107"/>
    <lineage>
        <taxon>Eukaryota</taxon>
        <taxon>Metazoa</taxon>
        <taxon>Ecdysozoa</taxon>
        <taxon>Arthropoda</taxon>
        <taxon>Hexapoda</taxon>
        <taxon>Insecta</taxon>
        <taxon>Pterygota</taxon>
        <taxon>Neoptera</taxon>
        <taxon>Endopterygota</taxon>
        <taxon>Lepidoptera</taxon>
        <taxon>Glossata</taxon>
        <taxon>Ditrysia</taxon>
        <taxon>Noctuoidea</taxon>
        <taxon>Noctuidae</taxon>
        <taxon>Amphipyrinae</taxon>
        <taxon>Spodoptera</taxon>
    </lineage>
</organism>
<name>A0A922MNW4_SPOEX</name>
<dbReference type="Pfam" id="PF14214">
    <property type="entry name" value="Helitron_like_N"/>
    <property type="match status" value="1"/>
</dbReference>
<dbReference type="AlphaFoldDB" id="A0A922MNW4"/>
<proteinExistence type="predicted"/>